<feature type="region of interest" description="Disordered" evidence="1">
    <location>
        <begin position="24"/>
        <end position="54"/>
    </location>
</feature>
<protein>
    <submittedName>
        <fullName evidence="2">Uncharacterized protein</fullName>
    </submittedName>
</protein>
<feature type="region of interest" description="Disordered" evidence="1">
    <location>
        <begin position="451"/>
        <end position="516"/>
    </location>
</feature>
<evidence type="ECO:0000313" key="3">
    <source>
        <dbReference type="Proteomes" id="UP000244855"/>
    </source>
</evidence>
<sequence length="816" mass="92777">MSLFHPSFYGNAIACARTTQSYQQTAPNLSNEQEGLTEGGVSPENQPASQSPLPFPPLYAFPTPSLHPLRLLHFHISAPITTTSTGCRPPHVWTSTRHRYLPFARVHLPLAFFRRHGCRARRRRELRFFAGCDGHGDGGCHPRDIVRRGIGENPWYRAVPDADPDFAEGDLSLVDVGRAPDFPFDSPLESYDRLAWRMNHPEANEVVLDCKSGLATWNWLVKSCVATKKVAVFFVRFRHSTELYAVPRSAVQALYYGWDSAKKGVIVPFKTSLARYVISEKYLSEFLERLVRGSSDKTAFCESRQGRMMREFEWRGRLRPCRIEIPNPRQSQSFDSVWRLTEWLHRTRSPAQLFHTRTQPLAGDFSIKVGRQEFTIQHKFIKDYHTEWFADPGLFDFLLQDLGSLLSVWFRDGTLCGQYEYTDAGAKSLVTSMETEGEKARKLNIEFQERHLGGGDDLRESDDGESDDGEGEDGEGEDGEGEDGEDEDGEDEDGEGKDGEDGDGFDDESGEKPVKKLKRLSNANRRFAWHFCDYVNRGDCELQAQFLDSDQMHPFGEAIVFKWRWTPQQRRAYRDNGVLPVSLASLREREQSLDCVVLRFCFRDYSDRVNEILSAPFFPLEASGTCLPVTGQPFFLICASDESSIKNPYAAMFVPSELLLFPPAVYKEWEHTDKIRRNNAERVEFYRQQRVGDVQDSRASWGTLTARGVVQSRLWLPPLHIVQHLERVLDGTEQSMAVKHPEVPIDKCATFQPRAYITTTDEVVEIGYSIPSLRISGHFEARRTGYLGRATAGSARQRAKAKQRKEGSGGAGRNRR</sequence>
<feature type="compositionally biased region" description="Polar residues" evidence="1">
    <location>
        <begin position="24"/>
        <end position="34"/>
    </location>
</feature>
<dbReference type="STRING" id="97972.A0A2V1DSM8"/>
<gene>
    <name evidence="2" type="ORF">DM02DRAFT_365017</name>
</gene>
<proteinExistence type="predicted"/>
<accession>A0A2V1DSM8</accession>
<feature type="region of interest" description="Disordered" evidence="1">
    <location>
        <begin position="790"/>
        <end position="816"/>
    </location>
</feature>
<keyword evidence="3" id="KW-1185">Reference proteome</keyword>
<feature type="compositionally biased region" description="Polar residues" evidence="1">
    <location>
        <begin position="43"/>
        <end position="52"/>
    </location>
</feature>
<evidence type="ECO:0000313" key="2">
    <source>
        <dbReference type="EMBL" id="PVI01111.1"/>
    </source>
</evidence>
<organism evidence="2 3">
    <name type="scientific">Periconia macrospinosa</name>
    <dbReference type="NCBI Taxonomy" id="97972"/>
    <lineage>
        <taxon>Eukaryota</taxon>
        <taxon>Fungi</taxon>
        <taxon>Dikarya</taxon>
        <taxon>Ascomycota</taxon>
        <taxon>Pezizomycotina</taxon>
        <taxon>Dothideomycetes</taxon>
        <taxon>Pleosporomycetidae</taxon>
        <taxon>Pleosporales</taxon>
        <taxon>Massarineae</taxon>
        <taxon>Periconiaceae</taxon>
        <taxon>Periconia</taxon>
    </lineage>
</organism>
<evidence type="ECO:0000256" key="1">
    <source>
        <dbReference type="SAM" id="MobiDB-lite"/>
    </source>
</evidence>
<dbReference type="AlphaFoldDB" id="A0A2V1DSM8"/>
<feature type="compositionally biased region" description="Acidic residues" evidence="1">
    <location>
        <begin position="459"/>
        <end position="509"/>
    </location>
</feature>
<dbReference type="EMBL" id="KZ805362">
    <property type="protein sequence ID" value="PVI01111.1"/>
    <property type="molecule type" value="Genomic_DNA"/>
</dbReference>
<reference evidence="2 3" key="1">
    <citation type="journal article" date="2018" name="Sci. Rep.">
        <title>Comparative genomics provides insights into the lifestyle and reveals functional heterogeneity of dark septate endophytic fungi.</title>
        <authorList>
            <person name="Knapp D.G."/>
            <person name="Nemeth J.B."/>
            <person name="Barry K."/>
            <person name="Hainaut M."/>
            <person name="Henrissat B."/>
            <person name="Johnson J."/>
            <person name="Kuo A."/>
            <person name="Lim J.H.P."/>
            <person name="Lipzen A."/>
            <person name="Nolan M."/>
            <person name="Ohm R.A."/>
            <person name="Tamas L."/>
            <person name="Grigoriev I.V."/>
            <person name="Spatafora J.W."/>
            <person name="Nagy L.G."/>
            <person name="Kovacs G.M."/>
        </authorList>
    </citation>
    <scope>NUCLEOTIDE SEQUENCE [LARGE SCALE GENOMIC DNA]</scope>
    <source>
        <strain evidence="2 3">DSE2036</strain>
    </source>
</reference>
<name>A0A2V1DSM8_9PLEO</name>
<dbReference type="Proteomes" id="UP000244855">
    <property type="component" value="Unassembled WGS sequence"/>
</dbReference>